<comment type="caution">
    <text evidence="2">The sequence shown here is derived from an EMBL/GenBank/DDBJ whole genome shotgun (WGS) entry which is preliminary data.</text>
</comment>
<keyword evidence="1" id="KW-1133">Transmembrane helix</keyword>
<gene>
    <name evidence="2" type="ORF">B0F89_11844</name>
</gene>
<keyword evidence="1" id="KW-0812">Transmembrane</keyword>
<evidence type="ECO:0000313" key="2">
    <source>
        <dbReference type="EMBL" id="PPK60651.1"/>
    </source>
</evidence>
<dbReference type="AlphaFoldDB" id="A0AB36ZVV6"/>
<dbReference type="RefSeq" id="WP_265734240.1">
    <property type="nucleotide sequence ID" value="NZ_FUYO01000019.1"/>
</dbReference>
<name>A0AB36ZVV6_9BACT</name>
<dbReference type="Proteomes" id="UP000239861">
    <property type="component" value="Unassembled WGS sequence"/>
</dbReference>
<proteinExistence type="predicted"/>
<organism evidence="2 3">
    <name type="scientific">Malaciobacter marinus</name>
    <dbReference type="NCBI Taxonomy" id="505249"/>
    <lineage>
        <taxon>Bacteria</taxon>
        <taxon>Pseudomonadati</taxon>
        <taxon>Campylobacterota</taxon>
        <taxon>Epsilonproteobacteria</taxon>
        <taxon>Campylobacterales</taxon>
        <taxon>Arcobacteraceae</taxon>
        <taxon>Malaciobacter</taxon>
    </lineage>
</organism>
<protein>
    <submittedName>
        <fullName evidence="2">Uncharacterized protein</fullName>
    </submittedName>
</protein>
<reference evidence="2 3" key="1">
    <citation type="submission" date="2018-02" db="EMBL/GenBank/DDBJ databases">
        <title>Subsurface microbial communities from deep shales in Ohio and West Virginia, USA.</title>
        <authorList>
            <person name="Wrighton K."/>
        </authorList>
    </citation>
    <scope>NUCLEOTIDE SEQUENCE [LARGE SCALE GENOMIC DNA]</scope>
    <source>
        <strain evidence="2 3">MARC-MIP3H16</strain>
    </source>
</reference>
<evidence type="ECO:0000313" key="3">
    <source>
        <dbReference type="Proteomes" id="UP000239861"/>
    </source>
</evidence>
<keyword evidence="1" id="KW-0472">Membrane</keyword>
<feature type="transmembrane region" description="Helical" evidence="1">
    <location>
        <begin position="6"/>
        <end position="27"/>
    </location>
</feature>
<dbReference type="EMBL" id="PTIW01000018">
    <property type="protein sequence ID" value="PPK60651.1"/>
    <property type="molecule type" value="Genomic_DNA"/>
</dbReference>
<accession>A0AB36ZVV6</accession>
<evidence type="ECO:0000256" key="1">
    <source>
        <dbReference type="SAM" id="Phobius"/>
    </source>
</evidence>
<sequence length="41" mass="4655">MHEPWVAYVVVGTVAALIMLGKNMIFFNNDSKDKDKKNDKS</sequence>